<feature type="domain" description="PAZ" evidence="2">
    <location>
        <begin position="225"/>
        <end position="330"/>
    </location>
</feature>
<dbReference type="OrthoDB" id="10252740at2759"/>
<dbReference type="AlphaFoldDB" id="A0A9P3HNF0"/>
<keyword evidence="4" id="KW-0648">Protein biosynthesis</keyword>
<feature type="region of interest" description="Disordered" evidence="1">
    <location>
        <begin position="772"/>
        <end position="802"/>
    </location>
</feature>
<dbReference type="Pfam" id="PF02170">
    <property type="entry name" value="PAZ"/>
    <property type="match status" value="1"/>
</dbReference>
<gene>
    <name evidence="4" type="ORF">EMPS_11426</name>
</gene>
<dbReference type="SMART" id="SM00950">
    <property type="entry name" value="Piwi"/>
    <property type="match status" value="1"/>
</dbReference>
<reference evidence="4" key="1">
    <citation type="submission" date="2021-11" db="EMBL/GenBank/DDBJ databases">
        <authorList>
            <person name="Herlambang A."/>
            <person name="Guo Y."/>
            <person name="Takashima Y."/>
            <person name="Nishizawa T."/>
        </authorList>
    </citation>
    <scope>NUCLEOTIDE SEQUENCE</scope>
    <source>
        <strain evidence="4">E1425</strain>
    </source>
</reference>
<dbReference type="PROSITE" id="PS50821">
    <property type="entry name" value="PAZ"/>
    <property type="match status" value="1"/>
</dbReference>
<dbReference type="Pfam" id="PF16486">
    <property type="entry name" value="ArgoN"/>
    <property type="match status" value="1"/>
</dbReference>
<dbReference type="GO" id="GO:0003743">
    <property type="term" value="F:translation initiation factor activity"/>
    <property type="evidence" value="ECO:0007669"/>
    <property type="project" value="UniProtKB-KW"/>
</dbReference>
<dbReference type="Pfam" id="PF08699">
    <property type="entry name" value="ArgoL1"/>
    <property type="match status" value="1"/>
</dbReference>
<dbReference type="Gene3D" id="3.40.50.2300">
    <property type="match status" value="1"/>
</dbReference>
<dbReference type="InterPro" id="IPR012337">
    <property type="entry name" value="RNaseH-like_sf"/>
</dbReference>
<dbReference type="SUPFAM" id="SSF101690">
    <property type="entry name" value="PAZ domain"/>
    <property type="match status" value="1"/>
</dbReference>
<dbReference type="SUPFAM" id="SSF53098">
    <property type="entry name" value="Ribonuclease H-like"/>
    <property type="match status" value="1"/>
</dbReference>
<comment type="caution">
    <text evidence="4">The sequence shown here is derived from an EMBL/GenBank/DDBJ whole genome shotgun (WGS) entry which is preliminary data.</text>
</comment>
<reference evidence="4" key="2">
    <citation type="journal article" date="2022" name="Microbiol. Resour. Announc.">
        <title>Whole-Genome Sequence of Entomortierella parvispora E1425, a Mucoromycotan Fungus Associated with Burkholderiaceae-Related Endosymbiotic Bacteria.</title>
        <authorList>
            <person name="Herlambang A."/>
            <person name="Guo Y."/>
            <person name="Takashima Y."/>
            <person name="Narisawa K."/>
            <person name="Ohta H."/>
            <person name="Nishizawa T."/>
        </authorList>
    </citation>
    <scope>NUCLEOTIDE SEQUENCE</scope>
    <source>
        <strain evidence="4">E1425</strain>
    </source>
</reference>
<dbReference type="CDD" id="cd04657">
    <property type="entry name" value="Piwi_ago-like"/>
    <property type="match status" value="1"/>
</dbReference>
<evidence type="ECO:0000259" key="3">
    <source>
        <dbReference type="PROSITE" id="PS50822"/>
    </source>
</evidence>
<dbReference type="EMBL" id="BQFW01000015">
    <property type="protein sequence ID" value="GJJ79067.1"/>
    <property type="molecule type" value="Genomic_DNA"/>
</dbReference>
<dbReference type="InterPro" id="IPR032474">
    <property type="entry name" value="Argonaute_N"/>
</dbReference>
<dbReference type="CDD" id="cd02846">
    <property type="entry name" value="PAZ_argonaute_like"/>
    <property type="match status" value="1"/>
</dbReference>
<feature type="domain" description="Piwi" evidence="3">
    <location>
        <begin position="468"/>
        <end position="769"/>
    </location>
</feature>
<dbReference type="InterPro" id="IPR032472">
    <property type="entry name" value="ArgoL2"/>
</dbReference>
<dbReference type="Pfam" id="PF02171">
    <property type="entry name" value="Piwi"/>
    <property type="match status" value="1"/>
</dbReference>
<dbReference type="InterPro" id="IPR036085">
    <property type="entry name" value="PAZ_dom_sf"/>
</dbReference>
<evidence type="ECO:0000259" key="2">
    <source>
        <dbReference type="PROSITE" id="PS50821"/>
    </source>
</evidence>
<dbReference type="InterPro" id="IPR003100">
    <property type="entry name" value="PAZ_dom"/>
</dbReference>
<evidence type="ECO:0000313" key="5">
    <source>
        <dbReference type="Proteomes" id="UP000827284"/>
    </source>
</evidence>
<name>A0A9P3HNF0_9FUNG</name>
<dbReference type="Proteomes" id="UP000827284">
    <property type="component" value="Unassembled WGS sequence"/>
</dbReference>
<proteinExistence type="predicted"/>
<dbReference type="SMART" id="SM01163">
    <property type="entry name" value="DUF1785"/>
    <property type="match status" value="1"/>
</dbReference>
<keyword evidence="4" id="KW-0396">Initiation factor</keyword>
<dbReference type="PANTHER" id="PTHR22891">
    <property type="entry name" value="EUKARYOTIC TRANSLATION INITIATION FACTOR 2C"/>
    <property type="match status" value="1"/>
</dbReference>
<evidence type="ECO:0000313" key="4">
    <source>
        <dbReference type="EMBL" id="GJJ79067.1"/>
    </source>
</evidence>
<dbReference type="Gene3D" id="2.170.260.10">
    <property type="entry name" value="paz domain"/>
    <property type="match status" value="1"/>
</dbReference>
<dbReference type="Gene3D" id="3.30.420.10">
    <property type="entry name" value="Ribonuclease H-like superfamily/Ribonuclease H"/>
    <property type="match status" value="1"/>
</dbReference>
<evidence type="ECO:0000256" key="1">
    <source>
        <dbReference type="SAM" id="MobiDB-lite"/>
    </source>
</evidence>
<sequence length="816" mass="90426">MSTTEVVRNPGPGTRGRKVQITANFFEVKNLPNITIHHFDVTISPDVPPSTNRKVFSQFIDQFRVSDLQGARPVFDGRKNLFFPKAPPFDSRTFEIVLHEDARAKGTLTPSFKMKIKKVNEIHLSELSQFLQGQIPLTNNCLTAIMALDVLIHHEPAMLYQTIGRSFFTPHGSRPLSGGLDVWRGFHQSIRPAVGKMMVNLDVSATAFYQKGSLVEMIVKVLGLRTIDDLRRLSVPSLNRLERHIKGLRIQGTHRERSSRSFRILGLTKTAANDTLFSRHGQDGAAATDMIDVASYFKKAYNMTLSFPALPCVIVGKSAMLPLEVCTVVEGQRYPKKLDGSQTSDLIKFACLDPITRANNIKDGLRILSYAESDYLKDFGLKISNEMISIQARVLDPPKINYRTATGETGFLPMFIRELGITFEEMGMAVINKNPPIIYSGVNPETIEGSLKIAWVRAGDAVQLRPQLLVCVLPNIGVPLYAEIKRVADTILGVSTQCVQGKHIRTPKKQYCSNVCLKMNVKLGGVNSRLAVGSLPFLEEKVTIIFGADVTHPGPGEIDRPSVACLTASMDNKAGRFAAAIRIQPARQETITDLTDMAVELLRAFYASTNLTPERILFYRDGVAESQFAQVRRDEVAALKAAFKRLDKDYNPQLTFLVVQKRHHAKFFAMRAGMGDGKGNCQPGTVIDTEVVHPFEFNFYLQSHAGLLGTSRSAHYHVLHDEAGFSADDLQELTYRLCHLYARCTRAVSKVPSAYYAHLVAGRARFHLKGQNWSESGSTGAKTSSGEEGVTGDSTSSDKNGFGKVHGNLSKVMWFM</sequence>
<dbReference type="GO" id="GO:0003723">
    <property type="term" value="F:RNA binding"/>
    <property type="evidence" value="ECO:0007669"/>
    <property type="project" value="InterPro"/>
</dbReference>
<feature type="compositionally biased region" description="Polar residues" evidence="1">
    <location>
        <begin position="772"/>
        <end position="799"/>
    </location>
</feature>
<dbReference type="InterPro" id="IPR003165">
    <property type="entry name" value="Piwi"/>
</dbReference>
<dbReference type="Pfam" id="PF16488">
    <property type="entry name" value="ArgoL2"/>
    <property type="match status" value="1"/>
</dbReference>
<organism evidence="4 5">
    <name type="scientific">Entomortierella parvispora</name>
    <dbReference type="NCBI Taxonomy" id="205924"/>
    <lineage>
        <taxon>Eukaryota</taxon>
        <taxon>Fungi</taxon>
        <taxon>Fungi incertae sedis</taxon>
        <taxon>Mucoromycota</taxon>
        <taxon>Mortierellomycotina</taxon>
        <taxon>Mortierellomycetes</taxon>
        <taxon>Mortierellales</taxon>
        <taxon>Mortierellaceae</taxon>
        <taxon>Entomortierella</taxon>
    </lineage>
</organism>
<protein>
    <submittedName>
        <fullName evidence="4">Eukaryotic translation initiation factor 2C</fullName>
    </submittedName>
</protein>
<dbReference type="InterPro" id="IPR045246">
    <property type="entry name" value="Piwi_ago-like"/>
</dbReference>
<keyword evidence="5" id="KW-1185">Reference proteome</keyword>
<dbReference type="InterPro" id="IPR036397">
    <property type="entry name" value="RNaseH_sf"/>
</dbReference>
<accession>A0A9P3HNF0</accession>
<dbReference type="InterPro" id="IPR014811">
    <property type="entry name" value="ArgoL1"/>
</dbReference>
<dbReference type="PROSITE" id="PS50822">
    <property type="entry name" value="PIWI"/>
    <property type="match status" value="1"/>
</dbReference>